<evidence type="ECO:0000313" key="7">
    <source>
        <dbReference type="Proteomes" id="UP001171620"/>
    </source>
</evidence>
<dbReference type="Gene3D" id="3.90.80.10">
    <property type="entry name" value="Inorganic pyrophosphatase"/>
    <property type="match status" value="1"/>
</dbReference>
<dbReference type="InterPro" id="IPR008162">
    <property type="entry name" value="Pyrophosphatase"/>
</dbReference>
<comment type="subcellular location">
    <subcellularLocation>
        <location evidence="5">Cytoplasm</location>
    </subcellularLocation>
</comment>
<feature type="binding site" evidence="5">
    <location>
        <position position="72"/>
    </location>
    <ligand>
        <name>Mg(2+)</name>
        <dbReference type="ChEBI" id="CHEBI:18420"/>
        <label>2</label>
    </ligand>
</feature>
<keyword evidence="3 5" id="KW-0378">Hydrolase</keyword>
<comment type="cofactor">
    <cofactor evidence="1 5">
        <name>Mg(2+)</name>
        <dbReference type="ChEBI" id="CHEBI:18420"/>
    </cofactor>
</comment>
<dbReference type="EC" id="3.6.1.1" evidence="5"/>
<feature type="binding site" evidence="5">
    <location>
        <position position="104"/>
    </location>
    <ligand>
        <name>Mg(2+)</name>
        <dbReference type="ChEBI" id="CHEBI:18420"/>
        <label>1</label>
    </ligand>
</feature>
<dbReference type="GO" id="GO:0005737">
    <property type="term" value="C:cytoplasm"/>
    <property type="evidence" value="ECO:0007669"/>
    <property type="project" value="UniProtKB-SubCell"/>
</dbReference>
<dbReference type="InterPro" id="IPR036649">
    <property type="entry name" value="Pyrophosphatase_sf"/>
</dbReference>
<keyword evidence="4 5" id="KW-0460">Magnesium</keyword>
<keyword evidence="2 5" id="KW-0479">Metal-binding</keyword>
<dbReference type="GO" id="GO:0006796">
    <property type="term" value="P:phosphate-containing compound metabolic process"/>
    <property type="evidence" value="ECO:0007669"/>
    <property type="project" value="InterPro"/>
</dbReference>
<feature type="binding site" evidence="5">
    <location>
        <position position="57"/>
    </location>
    <ligand>
        <name>substrate</name>
    </ligand>
</feature>
<comment type="function">
    <text evidence="5">Catalyzes the hydrolysis of inorganic pyrophosphate (PPi) forming two phosphate ions.</text>
</comment>
<feature type="binding site" evidence="5">
    <location>
        <position position="67"/>
    </location>
    <ligand>
        <name>Mg(2+)</name>
        <dbReference type="ChEBI" id="CHEBI:18420"/>
        <label>1</label>
    </ligand>
</feature>
<dbReference type="PANTHER" id="PTHR10286">
    <property type="entry name" value="INORGANIC PYROPHOSPHATASE"/>
    <property type="match status" value="1"/>
</dbReference>
<comment type="subunit">
    <text evidence="5">Homohexamer.</text>
</comment>
<organism evidence="6 7">
    <name type="scientific">Burkholderia vietnamiensis</name>
    <dbReference type="NCBI Taxonomy" id="60552"/>
    <lineage>
        <taxon>Bacteria</taxon>
        <taxon>Pseudomonadati</taxon>
        <taxon>Pseudomonadota</taxon>
        <taxon>Betaproteobacteria</taxon>
        <taxon>Burkholderiales</taxon>
        <taxon>Burkholderiaceae</taxon>
        <taxon>Burkholderia</taxon>
        <taxon>Burkholderia cepacia complex</taxon>
    </lineage>
</organism>
<dbReference type="Pfam" id="PF00719">
    <property type="entry name" value="Pyrophosphatase"/>
    <property type="match status" value="1"/>
</dbReference>
<comment type="caution">
    <text evidence="6">The sequence shown here is derived from an EMBL/GenBank/DDBJ whole genome shotgun (WGS) entry which is preliminary data.</text>
</comment>
<evidence type="ECO:0000256" key="2">
    <source>
        <dbReference type="ARBA" id="ARBA00022723"/>
    </source>
</evidence>
<accession>A0AAW7T5E2</accession>
<dbReference type="EMBL" id="JAUJRV010000015">
    <property type="protein sequence ID" value="MDN7797086.1"/>
    <property type="molecule type" value="Genomic_DNA"/>
</dbReference>
<keyword evidence="5" id="KW-0963">Cytoplasm</keyword>
<protein>
    <recommendedName>
        <fullName evidence="5">Inorganic pyrophosphatase</fullName>
        <ecNumber evidence="5">3.6.1.1</ecNumber>
    </recommendedName>
    <alternativeName>
        <fullName evidence="5">Pyrophosphate phospho-hydrolase</fullName>
        <shortName evidence="5">PPase</shortName>
    </alternativeName>
</protein>
<evidence type="ECO:0000313" key="6">
    <source>
        <dbReference type="EMBL" id="MDN7797086.1"/>
    </source>
</evidence>
<dbReference type="HAMAP" id="MF_00209">
    <property type="entry name" value="Inorganic_PPase"/>
    <property type="match status" value="1"/>
</dbReference>
<dbReference type="SUPFAM" id="SSF50324">
    <property type="entry name" value="Inorganic pyrophosphatase"/>
    <property type="match status" value="1"/>
</dbReference>
<feature type="binding site" evidence="5">
    <location>
        <position position="72"/>
    </location>
    <ligand>
        <name>Mg(2+)</name>
        <dbReference type="ChEBI" id="CHEBI:18420"/>
        <label>1</label>
    </ligand>
</feature>
<reference evidence="6" key="1">
    <citation type="submission" date="2023-07" db="EMBL/GenBank/DDBJ databases">
        <title>A collection of bacterial strains from the Burkholderia cepacia Research Laboratory and Repository.</title>
        <authorList>
            <person name="Lipuma J."/>
            <person name="Spilker T."/>
            <person name="Caverly L."/>
        </authorList>
    </citation>
    <scope>NUCLEOTIDE SEQUENCE</scope>
    <source>
        <strain evidence="6">AU44268</strain>
    </source>
</reference>
<gene>
    <name evidence="5" type="primary">ppa</name>
    <name evidence="6" type="ORF">QZM33_19295</name>
</gene>
<evidence type="ECO:0000256" key="5">
    <source>
        <dbReference type="HAMAP-Rule" id="MF_00209"/>
    </source>
</evidence>
<sequence length="189" mass="20854">MTDPKMLKIGDRAPAEFHVFVEITAHASPIKYELDTTTGILMVDRYLDPQQIFPIDYGFIPQTLAGDGKELDVMVLSPSPLMQGSMLACRALGCLMMEDEDGVDSKILAAPAYLICSEYATIRSVHDVDGNLLRRLEEFFSTHKKSNFGRWSEVEGWRGKEEADQQIAAAVSAFFTTGGGQKNGQVTQS</sequence>
<name>A0AAW7T5E2_BURVI</name>
<dbReference type="GO" id="GO:0004427">
    <property type="term" value="F:inorganic diphosphate phosphatase activity"/>
    <property type="evidence" value="ECO:0007669"/>
    <property type="project" value="UniProtKB-UniRule"/>
</dbReference>
<proteinExistence type="inferred from homology"/>
<dbReference type="Proteomes" id="UP001171620">
    <property type="component" value="Unassembled WGS sequence"/>
</dbReference>
<dbReference type="AlphaFoldDB" id="A0AAW7T5E2"/>
<feature type="binding site" evidence="5">
    <location>
        <position position="31"/>
    </location>
    <ligand>
        <name>substrate</name>
    </ligand>
</feature>
<comment type="caution">
    <text evidence="5">Lacks conserved residue(s) required for the propagation of feature annotation.</text>
</comment>
<feature type="binding site" evidence="5">
    <location>
        <position position="45"/>
    </location>
    <ligand>
        <name>substrate</name>
    </ligand>
</feature>
<evidence type="ECO:0000256" key="4">
    <source>
        <dbReference type="ARBA" id="ARBA00022842"/>
    </source>
</evidence>
<evidence type="ECO:0000256" key="1">
    <source>
        <dbReference type="ARBA" id="ARBA00001946"/>
    </source>
</evidence>
<dbReference type="GO" id="GO:0000287">
    <property type="term" value="F:magnesium ion binding"/>
    <property type="evidence" value="ECO:0007669"/>
    <property type="project" value="UniProtKB-UniRule"/>
</dbReference>
<evidence type="ECO:0000256" key="3">
    <source>
        <dbReference type="ARBA" id="ARBA00022801"/>
    </source>
</evidence>
<dbReference type="CDD" id="cd00412">
    <property type="entry name" value="pyrophosphatase"/>
    <property type="match status" value="1"/>
</dbReference>
<comment type="catalytic activity">
    <reaction evidence="5">
        <text>diphosphate + H2O = 2 phosphate + H(+)</text>
        <dbReference type="Rhea" id="RHEA:24576"/>
        <dbReference type="ChEBI" id="CHEBI:15377"/>
        <dbReference type="ChEBI" id="CHEBI:15378"/>
        <dbReference type="ChEBI" id="CHEBI:33019"/>
        <dbReference type="ChEBI" id="CHEBI:43474"/>
        <dbReference type="EC" id="3.6.1.1"/>
    </reaction>
</comment>
<comment type="similarity">
    <text evidence="5">Belongs to the PPase family.</text>
</comment>
<dbReference type="RefSeq" id="WP_261505644.1">
    <property type="nucleotide sequence ID" value="NZ_JAUJRV010000015.1"/>
</dbReference>